<feature type="region of interest" description="Disordered" evidence="1">
    <location>
        <begin position="1"/>
        <end position="45"/>
    </location>
</feature>
<organism evidence="2 3">
    <name type="scientific">Dovyalis caffra</name>
    <dbReference type="NCBI Taxonomy" id="77055"/>
    <lineage>
        <taxon>Eukaryota</taxon>
        <taxon>Viridiplantae</taxon>
        <taxon>Streptophyta</taxon>
        <taxon>Embryophyta</taxon>
        <taxon>Tracheophyta</taxon>
        <taxon>Spermatophyta</taxon>
        <taxon>Magnoliopsida</taxon>
        <taxon>eudicotyledons</taxon>
        <taxon>Gunneridae</taxon>
        <taxon>Pentapetalae</taxon>
        <taxon>rosids</taxon>
        <taxon>fabids</taxon>
        <taxon>Malpighiales</taxon>
        <taxon>Salicaceae</taxon>
        <taxon>Flacourtieae</taxon>
        <taxon>Dovyalis</taxon>
    </lineage>
</organism>
<sequence>MDGLLVHSQDEGQENKPKDDDDDSYGTGGGSWETDPSICTPHKGSWDGRMVFGLRPKEGQASRIVQERVTKFERQKQGLLHGYKGARSIEDFDLGKKHCS</sequence>
<keyword evidence="3" id="KW-1185">Reference proteome</keyword>
<comment type="caution">
    <text evidence="2">The sequence shown here is derived from an EMBL/GenBank/DDBJ whole genome shotgun (WGS) entry which is preliminary data.</text>
</comment>
<feature type="compositionally biased region" description="Basic and acidic residues" evidence="1">
    <location>
        <begin position="8"/>
        <end position="19"/>
    </location>
</feature>
<proteinExistence type="predicted"/>
<evidence type="ECO:0000313" key="3">
    <source>
        <dbReference type="Proteomes" id="UP001314170"/>
    </source>
</evidence>
<gene>
    <name evidence="2" type="ORF">DCAF_LOCUS1558</name>
</gene>
<evidence type="ECO:0000256" key="1">
    <source>
        <dbReference type="SAM" id="MobiDB-lite"/>
    </source>
</evidence>
<evidence type="ECO:0000313" key="2">
    <source>
        <dbReference type="EMBL" id="CAK7323928.1"/>
    </source>
</evidence>
<accession>A0AAV1QSU6</accession>
<name>A0AAV1QSU6_9ROSI</name>
<protein>
    <submittedName>
        <fullName evidence="2">Uncharacterized protein</fullName>
    </submittedName>
</protein>
<dbReference type="AlphaFoldDB" id="A0AAV1QSU6"/>
<reference evidence="2 3" key="1">
    <citation type="submission" date="2024-01" db="EMBL/GenBank/DDBJ databases">
        <authorList>
            <person name="Waweru B."/>
        </authorList>
    </citation>
    <scope>NUCLEOTIDE SEQUENCE [LARGE SCALE GENOMIC DNA]</scope>
</reference>
<dbReference type="Proteomes" id="UP001314170">
    <property type="component" value="Unassembled WGS sequence"/>
</dbReference>
<dbReference type="EMBL" id="CAWUPB010000209">
    <property type="protein sequence ID" value="CAK7323928.1"/>
    <property type="molecule type" value="Genomic_DNA"/>
</dbReference>